<proteinExistence type="predicted"/>
<name>A0ABR3NPF9_9TELE</name>
<organism evidence="1 2">
    <name type="scientific">Cirrhinus molitorella</name>
    <name type="common">mud carp</name>
    <dbReference type="NCBI Taxonomy" id="172907"/>
    <lineage>
        <taxon>Eukaryota</taxon>
        <taxon>Metazoa</taxon>
        <taxon>Chordata</taxon>
        <taxon>Craniata</taxon>
        <taxon>Vertebrata</taxon>
        <taxon>Euteleostomi</taxon>
        <taxon>Actinopterygii</taxon>
        <taxon>Neopterygii</taxon>
        <taxon>Teleostei</taxon>
        <taxon>Ostariophysi</taxon>
        <taxon>Cypriniformes</taxon>
        <taxon>Cyprinidae</taxon>
        <taxon>Labeoninae</taxon>
        <taxon>Labeonini</taxon>
        <taxon>Cirrhinus</taxon>
    </lineage>
</organism>
<dbReference type="Proteomes" id="UP001558613">
    <property type="component" value="Unassembled WGS sequence"/>
</dbReference>
<gene>
    <name evidence="1" type="ORF">QQF64_025541</name>
</gene>
<keyword evidence="2" id="KW-1185">Reference proteome</keyword>
<accession>A0ABR3NPF9</accession>
<evidence type="ECO:0000313" key="1">
    <source>
        <dbReference type="EMBL" id="KAL1278868.1"/>
    </source>
</evidence>
<sequence length="97" mass="11217">MRYSAVDPFCTSQGTEDLDYNDFMNDMCFIYSNQRCSGTGVRWRARDLEQIQDGRQREQGRSDWLTGDVTACIDSLCFRGNSRQLLLLSKPHQGKRV</sequence>
<evidence type="ECO:0000313" key="2">
    <source>
        <dbReference type="Proteomes" id="UP001558613"/>
    </source>
</evidence>
<comment type="caution">
    <text evidence="1">The sequence shown here is derived from an EMBL/GenBank/DDBJ whole genome shotgun (WGS) entry which is preliminary data.</text>
</comment>
<reference evidence="1 2" key="1">
    <citation type="submission" date="2023-09" db="EMBL/GenBank/DDBJ databases">
        <authorList>
            <person name="Wang M."/>
        </authorList>
    </citation>
    <scope>NUCLEOTIDE SEQUENCE [LARGE SCALE GENOMIC DNA]</scope>
    <source>
        <strain evidence="1">GT-2023</strain>
        <tissue evidence="1">Liver</tissue>
    </source>
</reference>
<protein>
    <submittedName>
        <fullName evidence="1">Uncharacterized protein</fullName>
    </submittedName>
</protein>
<dbReference type="EMBL" id="JAYMGO010000003">
    <property type="protein sequence ID" value="KAL1278868.1"/>
    <property type="molecule type" value="Genomic_DNA"/>
</dbReference>